<dbReference type="Pfam" id="PF17990">
    <property type="entry name" value="LodA_N"/>
    <property type="match status" value="1"/>
</dbReference>
<keyword evidence="4" id="KW-1185">Reference proteome</keyword>
<gene>
    <name evidence="3" type="ORF">EEJ42_21740</name>
</gene>
<name>A0A3M8VWN4_9ACTN</name>
<protein>
    <recommendedName>
        <fullName evidence="5">L-lysine 6-oxidase</fullName>
    </recommendedName>
</protein>
<evidence type="ECO:0000259" key="2">
    <source>
        <dbReference type="Pfam" id="PF18417"/>
    </source>
</evidence>
<dbReference type="Proteomes" id="UP000275401">
    <property type="component" value="Unassembled WGS sequence"/>
</dbReference>
<dbReference type="RefSeq" id="WP_123101977.1">
    <property type="nucleotide sequence ID" value="NZ_RIBZ01000270.1"/>
</dbReference>
<organism evidence="3 4">
    <name type="scientific">Streptomyces botrytidirepellens</name>
    <dbReference type="NCBI Taxonomy" id="2486417"/>
    <lineage>
        <taxon>Bacteria</taxon>
        <taxon>Bacillati</taxon>
        <taxon>Actinomycetota</taxon>
        <taxon>Actinomycetes</taxon>
        <taxon>Kitasatosporales</taxon>
        <taxon>Streptomycetaceae</taxon>
        <taxon>Streptomyces</taxon>
    </lineage>
</organism>
<sequence length="674" mass="74348">MDGHIVQVKIHPAIGVARVGNSIDTPFIGPESPDQKPMNLGSYKDSSGAIRRQAARFRVYGYNAAGEVVRELKPGDAGVSEIQWTVHLANKKAAWYQFHLPLDIPEGEMLAAGQYARRNADVVGADRKKLVNDPGSRTVRGSMTETKKFDSGKVMGNAVYLGEISTRSDGRLVVLGGRGSSASYKNKPITGVANNDTWYDDVSDGPVTAKVRIDGRELIATPAWVVVGPPDYAPGVKSIRTLYDLLFDVFVEAGSLARPQMISFADHIEPILRRFCDLQWVNRGFATQFGWNGPNFFLAPAMRKRLADPSERNRELRRQTYVALRDYCRDGMSPLPWPWLYGDAMASRPKSVRQHITLSPFQDWMLQRWADGAFQAAPLRESRPTVDDAPIAEQPGLLDRAALENCAAEAFHPGCEVTWPIRHPTMFAEPFRILHRNSGASEPDFGPMLTPQEAAVKDGPLYAQGPGDLTRWMAAPWQADTASCRSGYEALVPDLGPRYSPYLPTFWPAHVPNHVLKAEDFERVNTPPAGGDDSAREEAFERRATWLRGLNGNTNQQRTQMIADWPKLGIVEVRDYTVGDGKFPNRIHVESRPAAPLDQAMDTANLVNLQVLEAGVPVLAAAAGTWPADGPAPETVEAEYVARAVSEAVEATGYREEEIAAGYLERLDPFHEAL</sequence>
<dbReference type="InterPro" id="IPR041173">
    <property type="entry name" value="LodA_C"/>
</dbReference>
<dbReference type="EMBL" id="RIBZ01000270">
    <property type="protein sequence ID" value="RNG22184.1"/>
    <property type="molecule type" value="Genomic_DNA"/>
</dbReference>
<dbReference type="AlphaFoldDB" id="A0A3M8VWN4"/>
<evidence type="ECO:0000313" key="4">
    <source>
        <dbReference type="Proteomes" id="UP000275401"/>
    </source>
</evidence>
<proteinExistence type="predicted"/>
<evidence type="ECO:0000259" key="1">
    <source>
        <dbReference type="Pfam" id="PF17990"/>
    </source>
</evidence>
<comment type="caution">
    <text evidence="3">The sequence shown here is derived from an EMBL/GenBank/DDBJ whole genome shotgun (WGS) entry which is preliminary data.</text>
</comment>
<dbReference type="CDD" id="cd14731">
    <property type="entry name" value="LodA_like_1"/>
    <property type="match status" value="1"/>
</dbReference>
<feature type="domain" description="L-Lysine epsilon oxidase N-terminal" evidence="1">
    <location>
        <begin position="11"/>
        <end position="227"/>
    </location>
</feature>
<dbReference type="InterPro" id="IPR041168">
    <property type="entry name" value="LodA_N"/>
</dbReference>
<evidence type="ECO:0008006" key="5">
    <source>
        <dbReference type="Google" id="ProtNLM"/>
    </source>
</evidence>
<feature type="domain" description="L-lysine epsilon oxidase C-terminal" evidence="2">
    <location>
        <begin position="346"/>
        <end position="490"/>
    </location>
</feature>
<evidence type="ECO:0000313" key="3">
    <source>
        <dbReference type="EMBL" id="RNG22184.1"/>
    </source>
</evidence>
<dbReference type="InterPro" id="IPR033798">
    <property type="entry name" value="LodA-like"/>
</dbReference>
<reference evidence="3 4" key="1">
    <citation type="submission" date="2018-11" db="EMBL/GenBank/DDBJ databases">
        <title>The Potential of Streptomyces as Biocontrol Agents against the Tomato grey mould, Botrytis cinerea (Gray mold) Frontiers in Microbiology.</title>
        <authorList>
            <person name="Li D."/>
        </authorList>
    </citation>
    <scope>NUCLEOTIDE SEQUENCE [LARGE SCALE GENOMIC DNA]</scope>
    <source>
        <strain evidence="3 4">NEAU-LD23</strain>
    </source>
</reference>
<accession>A0A3M8VWN4</accession>
<dbReference type="Pfam" id="PF18417">
    <property type="entry name" value="LodA_C"/>
    <property type="match status" value="1"/>
</dbReference>